<dbReference type="Pfam" id="PF13561">
    <property type="entry name" value="adh_short_C2"/>
    <property type="match status" value="1"/>
</dbReference>
<evidence type="ECO:0000256" key="2">
    <source>
        <dbReference type="ARBA" id="ARBA00023002"/>
    </source>
</evidence>
<dbReference type="KEGG" id="nml:Namu_1069"/>
<name>C8XBL5_NAKMY</name>
<dbReference type="PRINTS" id="PR00081">
    <property type="entry name" value="GDHRDH"/>
</dbReference>
<dbReference type="OrthoDB" id="3676637at2"/>
<dbReference type="Proteomes" id="UP000002218">
    <property type="component" value="Chromosome"/>
</dbReference>
<reference evidence="4" key="1">
    <citation type="submission" date="2009-09" db="EMBL/GenBank/DDBJ databases">
        <title>The complete genome of Nakamurella multipartita DSM 44233.</title>
        <authorList>
            <consortium name="US DOE Joint Genome Institute (JGI-PGF)"/>
            <person name="Lucas S."/>
            <person name="Copeland A."/>
            <person name="Lapidus A."/>
            <person name="Glavina del Rio T."/>
            <person name="Dalin E."/>
            <person name="Tice H."/>
            <person name="Bruce D."/>
            <person name="Goodwin L."/>
            <person name="Pitluck S."/>
            <person name="Kyrpides N."/>
            <person name="Mavromatis K."/>
            <person name="Ivanova N."/>
            <person name="Ovchinnikova G."/>
            <person name="Sims D."/>
            <person name="Meincke L."/>
            <person name="Brettin T."/>
            <person name="Detter J.C."/>
            <person name="Han C."/>
            <person name="Larimer F."/>
            <person name="Land M."/>
            <person name="Hauser L."/>
            <person name="Markowitz V."/>
            <person name="Cheng J.-F."/>
            <person name="Hugenholtz P."/>
            <person name="Woyke T."/>
            <person name="Wu D."/>
            <person name="Klenk H.-P."/>
            <person name="Eisen J.A."/>
        </authorList>
    </citation>
    <scope>NUCLEOTIDE SEQUENCE [LARGE SCALE GENOMIC DNA]</scope>
    <source>
        <strain evidence="4">ATCC 700099 / DSM 44233 / CIP 104796 / JCM 9543 / NBRC 105858 / Y-104</strain>
    </source>
</reference>
<dbReference type="Gene3D" id="3.40.50.720">
    <property type="entry name" value="NAD(P)-binding Rossmann-like Domain"/>
    <property type="match status" value="1"/>
</dbReference>
<dbReference type="PANTHER" id="PTHR24321">
    <property type="entry name" value="DEHYDROGENASES, SHORT CHAIN"/>
    <property type="match status" value="1"/>
</dbReference>
<sequence precursor="true">MRTYVITGSASGIGLATATMLHARGDVVIGVDRHDAEVVADLSTEQGRQDMVRAVTERTDGHIDAVVANAGLATPTAATVAVNYYGAVATLEGLRPLLLRSPNPRAVATASMASLMPVDEQLERTLLDGTPTDALELAGKLEEAGGQTIYATTKRALARWIRRHAATADWAGAGIPLNAIAPGIIRTPMTAQMISTPEATASLLELVPMPLHGVAEPAACASLIGWLTSPENTHLCGQVVFIDGGSDVVLRGDSVW</sequence>
<reference evidence="3 4" key="2">
    <citation type="journal article" date="2010" name="Stand. Genomic Sci.">
        <title>Complete genome sequence of Nakamurella multipartita type strain (Y-104).</title>
        <authorList>
            <person name="Tice H."/>
            <person name="Mayilraj S."/>
            <person name="Sims D."/>
            <person name="Lapidus A."/>
            <person name="Nolan M."/>
            <person name="Lucas S."/>
            <person name="Glavina Del Rio T."/>
            <person name="Copeland A."/>
            <person name="Cheng J.F."/>
            <person name="Meincke L."/>
            <person name="Bruce D."/>
            <person name="Goodwin L."/>
            <person name="Pitluck S."/>
            <person name="Ivanova N."/>
            <person name="Mavromatis K."/>
            <person name="Ovchinnikova G."/>
            <person name="Pati A."/>
            <person name="Chen A."/>
            <person name="Palaniappan K."/>
            <person name="Land M."/>
            <person name="Hauser L."/>
            <person name="Chang Y.J."/>
            <person name="Jeffries C.D."/>
            <person name="Detter J.C."/>
            <person name="Brettin T."/>
            <person name="Rohde M."/>
            <person name="Goker M."/>
            <person name="Bristow J."/>
            <person name="Eisen J.A."/>
            <person name="Markowitz V."/>
            <person name="Hugenholtz P."/>
            <person name="Kyrpides N.C."/>
            <person name="Klenk H.P."/>
            <person name="Chen F."/>
        </authorList>
    </citation>
    <scope>NUCLEOTIDE SEQUENCE [LARGE SCALE GENOMIC DNA]</scope>
    <source>
        <strain evidence="4">ATCC 700099 / DSM 44233 / CIP 104796 / JCM 9543 / NBRC 105858 / Y-104</strain>
    </source>
</reference>
<evidence type="ECO:0000313" key="4">
    <source>
        <dbReference type="Proteomes" id="UP000002218"/>
    </source>
</evidence>
<proteinExistence type="inferred from homology"/>
<comment type="similarity">
    <text evidence="1">Belongs to the short-chain dehydrogenases/reductases (SDR) family.</text>
</comment>
<dbReference type="InterPro" id="IPR002347">
    <property type="entry name" value="SDR_fam"/>
</dbReference>
<evidence type="ECO:0000313" key="3">
    <source>
        <dbReference type="EMBL" id="ACV77477.1"/>
    </source>
</evidence>
<dbReference type="InParanoid" id="C8XBL5"/>
<organism evidence="3 4">
    <name type="scientific">Nakamurella multipartita (strain ATCC 700099 / DSM 44233 / CIP 104796 / JCM 9543 / NBRC 105858 / Y-104)</name>
    <name type="common">Microsphaera multipartita</name>
    <dbReference type="NCBI Taxonomy" id="479431"/>
    <lineage>
        <taxon>Bacteria</taxon>
        <taxon>Bacillati</taxon>
        <taxon>Actinomycetota</taxon>
        <taxon>Actinomycetes</taxon>
        <taxon>Nakamurellales</taxon>
        <taxon>Nakamurellaceae</taxon>
        <taxon>Nakamurella</taxon>
    </lineage>
</organism>
<evidence type="ECO:0000256" key="1">
    <source>
        <dbReference type="ARBA" id="ARBA00006484"/>
    </source>
</evidence>
<dbReference type="SUPFAM" id="SSF51735">
    <property type="entry name" value="NAD(P)-binding Rossmann-fold domains"/>
    <property type="match status" value="1"/>
</dbReference>
<accession>C8XBL5</accession>
<gene>
    <name evidence="3" type="ordered locus">Namu_1069</name>
</gene>
<dbReference type="PANTHER" id="PTHR24321:SF8">
    <property type="entry name" value="ESTRADIOL 17-BETA-DEHYDROGENASE 8-RELATED"/>
    <property type="match status" value="1"/>
</dbReference>
<dbReference type="STRING" id="479431.Namu_1069"/>
<protein>
    <submittedName>
        <fullName evidence="3">Short-chain dehydrogenase/reductase SDR</fullName>
    </submittedName>
</protein>
<dbReference type="GO" id="GO:0016491">
    <property type="term" value="F:oxidoreductase activity"/>
    <property type="evidence" value="ECO:0007669"/>
    <property type="project" value="UniProtKB-KW"/>
</dbReference>
<keyword evidence="2" id="KW-0560">Oxidoreductase</keyword>
<dbReference type="eggNOG" id="COG1028">
    <property type="taxonomic scope" value="Bacteria"/>
</dbReference>
<dbReference type="AlphaFoldDB" id="C8XBL5"/>
<dbReference type="Pfam" id="PF00106">
    <property type="entry name" value="adh_short"/>
    <property type="match status" value="1"/>
</dbReference>
<dbReference type="HOGENOM" id="CLU_010194_1_0_11"/>
<dbReference type="InterPro" id="IPR036291">
    <property type="entry name" value="NAD(P)-bd_dom_sf"/>
</dbReference>
<keyword evidence="4" id="KW-1185">Reference proteome</keyword>
<dbReference type="RefSeq" id="WP_015746391.1">
    <property type="nucleotide sequence ID" value="NC_013235.1"/>
</dbReference>
<dbReference type="EMBL" id="CP001737">
    <property type="protein sequence ID" value="ACV77477.1"/>
    <property type="molecule type" value="Genomic_DNA"/>
</dbReference>